<dbReference type="Proteomes" id="UP000323439">
    <property type="component" value="Unassembled WGS sequence"/>
</dbReference>
<dbReference type="RefSeq" id="WP_149732495.1">
    <property type="nucleotide sequence ID" value="NZ_FMXB01000018.1"/>
</dbReference>
<dbReference type="NCBIfam" id="TIGR03275">
    <property type="entry name" value="methan_mark_8"/>
    <property type="match status" value="1"/>
</dbReference>
<reference evidence="1 2" key="1">
    <citation type="submission" date="2016-10" db="EMBL/GenBank/DDBJ databases">
        <authorList>
            <person name="Varghese N."/>
            <person name="Submissions S."/>
        </authorList>
    </citation>
    <scope>NUCLEOTIDE SEQUENCE [LARGE SCALE GENOMIC DNA]</scope>
    <source>
        <strain evidence="1 2">DSM 16643</strain>
    </source>
</reference>
<dbReference type="OrthoDB" id="358516at2157"/>
<protein>
    <submittedName>
        <fullName evidence="1">Putative methanogenesis marker protein 8</fullName>
    </submittedName>
</protein>
<proteinExistence type="predicted"/>
<dbReference type="AlphaFoldDB" id="A0A1G5X831"/>
<dbReference type="EMBL" id="FMXB01000018">
    <property type="protein sequence ID" value="SDA66096.1"/>
    <property type="molecule type" value="Genomic_DNA"/>
</dbReference>
<dbReference type="STRING" id="230361.sm9_1456"/>
<sequence>MNDRHVIEALGKAEVVIENGKITYIGEPVVDYCSIFDNGQHNGDLTKEFIKSNINKRIDEFGMCTPQRSIDVEDTMSFGTSETLKTNMINGNVDCVVGACEGVGTLLIDDAELVQGVGGRVSALISTTPIYEVMDKVGRENVLNPENAELNPLKGLEMAIERGYKNIAITIIPTEMVKDIRQYPKPEDVNIYIFVAHTTNVSKKEADMLFDYADVISGCSSINIRETAEERKPYYAGKKVPLYAVTENGKRLLNERLEYIGYELCEKKYPQDFTQSPKPLI</sequence>
<name>A0A1G5X831_9EURY</name>
<evidence type="ECO:0000313" key="2">
    <source>
        <dbReference type="Proteomes" id="UP000323439"/>
    </source>
</evidence>
<accession>A0A1G5X831</accession>
<evidence type="ECO:0000313" key="1">
    <source>
        <dbReference type="EMBL" id="SDA66096.1"/>
    </source>
</evidence>
<keyword evidence="2" id="KW-1185">Reference proteome</keyword>
<dbReference type="Pfam" id="PF09872">
    <property type="entry name" value="DUF2099"/>
    <property type="match status" value="1"/>
</dbReference>
<gene>
    <name evidence="1" type="ORF">SAMN02910315_02003</name>
</gene>
<dbReference type="InterPro" id="IPR009181">
    <property type="entry name" value="Methan_mark_8"/>
</dbReference>
<organism evidence="1 2">
    <name type="scientific">Methanobrevibacter millerae</name>
    <dbReference type="NCBI Taxonomy" id="230361"/>
    <lineage>
        <taxon>Archaea</taxon>
        <taxon>Methanobacteriati</taxon>
        <taxon>Methanobacteriota</taxon>
        <taxon>Methanomada group</taxon>
        <taxon>Methanobacteria</taxon>
        <taxon>Methanobacteriales</taxon>
        <taxon>Methanobacteriaceae</taxon>
        <taxon>Methanobrevibacter</taxon>
    </lineage>
</organism>